<proteinExistence type="predicted"/>
<name>A0A919L322_9ACTN</name>
<evidence type="ECO:0000256" key="1">
    <source>
        <dbReference type="SAM" id="MobiDB-lite"/>
    </source>
</evidence>
<reference evidence="2" key="1">
    <citation type="journal article" date="2014" name="Int. J. Syst. Evol. Microbiol.">
        <title>Complete genome sequence of Corynebacterium casei LMG S-19264T (=DSM 44701T), isolated from a smear-ripened cheese.</title>
        <authorList>
            <consortium name="US DOE Joint Genome Institute (JGI-PGF)"/>
            <person name="Walter F."/>
            <person name="Albersmeier A."/>
            <person name="Kalinowski J."/>
            <person name="Ruckert C."/>
        </authorList>
    </citation>
    <scope>NUCLEOTIDE SEQUENCE</scope>
    <source>
        <strain evidence="2">JCM 5069</strain>
    </source>
</reference>
<feature type="compositionally biased region" description="Basic and acidic residues" evidence="1">
    <location>
        <begin position="45"/>
        <end position="62"/>
    </location>
</feature>
<dbReference type="AlphaFoldDB" id="A0A919L322"/>
<organism evidence="2 3">
    <name type="scientific">Streptomyces sulfonofaciens</name>
    <dbReference type="NCBI Taxonomy" id="68272"/>
    <lineage>
        <taxon>Bacteria</taxon>
        <taxon>Bacillati</taxon>
        <taxon>Actinomycetota</taxon>
        <taxon>Actinomycetes</taxon>
        <taxon>Kitasatosporales</taxon>
        <taxon>Streptomycetaceae</taxon>
        <taxon>Streptomyces</taxon>
    </lineage>
</organism>
<sequence>MALVPSCGGPPPFAEMVQRFDRADGWDGTRPPSVPDGSDGALRGAECDPLVRRSASVEDGVRPRSHGSAAMDRGAARGAWVRRRRSAGRRGADRLSPEPRGPVGTWPGLVVCMPP</sequence>
<comment type="caution">
    <text evidence="2">The sequence shown here is derived from an EMBL/GenBank/DDBJ whole genome shotgun (WGS) entry which is preliminary data.</text>
</comment>
<keyword evidence="3" id="KW-1185">Reference proteome</keyword>
<reference evidence="2" key="2">
    <citation type="submission" date="2020-09" db="EMBL/GenBank/DDBJ databases">
        <authorList>
            <person name="Sun Q."/>
            <person name="Ohkuma M."/>
        </authorList>
    </citation>
    <scope>NUCLEOTIDE SEQUENCE</scope>
    <source>
        <strain evidence="2">JCM 5069</strain>
    </source>
</reference>
<feature type="region of interest" description="Disordered" evidence="1">
    <location>
        <begin position="23"/>
        <end position="107"/>
    </location>
</feature>
<evidence type="ECO:0000313" key="3">
    <source>
        <dbReference type="Proteomes" id="UP000603708"/>
    </source>
</evidence>
<dbReference type="Proteomes" id="UP000603708">
    <property type="component" value="Unassembled WGS sequence"/>
</dbReference>
<accession>A0A919L322</accession>
<dbReference type="EMBL" id="BNCD01000013">
    <property type="protein sequence ID" value="GHH83110.1"/>
    <property type="molecule type" value="Genomic_DNA"/>
</dbReference>
<evidence type="ECO:0000313" key="2">
    <source>
        <dbReference type="EMBL" id="GHH83110.1"/>
    </source>
</evidence>
<protein>
    <submittedName>
        <fullName evidence="2">Uncharacterized protein</fullName>
    </submittedName>
</protein>
<gene>
    <name evidence="2" type="ORF">GCM10018793_44380</name>
</gene>